<dbReference type="EMBL" id="JAJSON010000022">
    <property type="protein sequence ID" value="MCG9972013.1"/>
    <property type="molecule type" value="Genomic_DNA"/>
</dbReference>
<feature type="signal peptide" evidence="1">
    <location>
        <begin position="1"/>
        <end position="20"/>
    </location>
</feature>
<protein>
    <submittedName>
        <fullName evidence="3">Glycogen debranching protein</fullName>
    </submittedName>
</protein>
<gene>
    <name evidence="3" type="ORF">LU635_10235</name>
</gene>
<dbReference type="RefSeq" id="WP_240098802.1">
    <property type="nucleotide sequence ID" value="NZ_JAJSON010000022.1"/>
</dbReference>
<dbReference type="InterPro" id="IPR035396">
    <property type="entry name" value="Bac_rhamnosid6H"/>
</dbReference>
<reference evidence="3" key="1">
    <citation type="submission" date="2021-12" db="EMBL/GenBank/DDBJ databases">
        <title>Description of Gramella crocea sp. nov., a new bacterium isolated from activated sludge.</title>
        <authorList>
            <person name="Zhang X."/>
        </authorList>
    </citation>
    <scope>NUCLEOTIDE SEQUENCE</scope>
    <source>
        <strain evidence="3">YB25</strain>
    </source>
</reference>
<name>A0A9X1UZ72_9FLAO</name>
<dbReference type="Gene3D" id="1.50.10.10">
    <property type="match status" value="1"/>
</dbReference>
<evidence type="ECO:0000313" key="4">
    <source>
        <dbReference type="Proteomes" id="UP001139344"/>
    </source>
</evidence>
<dbReference type="InterPro" id="IPR008928">
    <property type="entry name" value="6-hairpin_glycosidase_sf"/>
</dbReference>
<keyword evidence="4" id="KW-1185">Reference proteome</keyword>
<proteinExistence type="predicted"/>
<dbReference type="GO" id="GO:0005975">
    <property type="term" value="P:carbohydrate metabolic process"/>
    <property type="evidence" value="ECO:0007669"/>
    <property type="project" value="InterPro"/>
</dbReference>
<evidence type="ECO:0000259" key="2">
    <source>
        <dbReference type="Pfam" id="PF17389"/>
    </source>
</evidence>
<dbReference type="Proteomes" id="UP001139344">
    <property type="component" value="Unassembled WGS sequence"/>
</dbReference>
<dbReference type="SUPFAM" id="SSF48208">
    <property type="entry name" value="Six-hairpin glycosidases"/>
    <property type="match status" value="1"/>
</dbReference>
<comment type="caution">
    <text evidence="3">The sequence shown here is derived from an EMBL/GenBank/DDBJ whole genome shotgun (WGS) entry which is preliminary data.</text>
</comment>
<accession>A0A9X1UZ72</accession>
<evidence type="ECO:0000256" key="1">
    <source>
        <dbReference type="SAM" id="SignalP"/>
    </source>
</evidence>
<organism evidence="3 4">
    <name type="scientific">Christiangramia crocea</name>
    <dbReference type="NCBI Taxonomy" id="2904124"/>
    <lineage>
        <taxon>Bacteria</taxon>
        <taxon>Pseudomonadati</taxon>
        <taxon>Bacteroidota</taxon>
        <taxon>Flavobacteriia</taxon>
        <taxon>Flavobacteriales</taxon>
        <taxon>Flavobacteriaceae</taxon>
        <taxon>Christiangramia</taxon>
    </lineage>
</organism>
<keyword evidence="1" id="KW-0732">Signal</keyword>
<dbReference type="InterPro" id="IPR012341">
    <property type="entry name" value="6hp_glycosidase-like_sf"/>
</dbReference>
<sequence>MKIFSTFVCILLLTSSFAQEHIRISTLLKNSPSIEGKPEYLASPFVTAGNRVYMVGHQDGGFPELGWHIPGEMGGIWNHPIKLFDGIKAELIFAKDTLELDNATSFTNYPVASKQNFNIASEEMEIERWQFVPHTKQSLAVQFVIKNNGSTTKKFKFIFKAYSDLRPTWLGERTDMIDTPDRATYNSNNDYWLIKDSINPWSAVYMADRKSGIHKVVRNKYNGLGTGTSLGYELSIEPSATEIITFFLAGSYNSVSETLKNLRYIQENLEKEIISKRNHYEKLAGYSRLRVPDKKLQEAFEWLKYNSAWLVQEVPGIGTGITAGIPDYPWWFGVDSEYALKGYMAVGQTEPVYETIRLLDSVSEAVNGNGRIIHEMSTNGAVFNKGNINETPQFASLIWEIYNWNGDKKFLKKYFPTIKKGLHWLMMQNDENKNLLPDGFGMMEIHGLDSEMIDVAAYTQKAFADASKIALQFDNDSLSRDYKRKAEKLKEKINKEFWSEEFGSYADFIGTDEQALRLIDDAIIRADTLEKPWSVKELKRTKDYILKNPSNEPRPFVLHHNWVVNTPMEMGIADTAKAKIALKTAENYTNPFGVFVTGIDRDETVSTEEASFKGSKAFSYTGAVMTLPTGVQAVAENNYGDPDKALDYLKRMTRSFSFAFPGSIYEVSPDYGMISQAWNIYSFAIPIIQQFFGIRPMASEKLVTIKPQMPTEWNKASLENIQIADNNISIHYERSEDIESYKIIQTNMEWSIKVDLPNTEYIVSDENITRIEKNGRIQFLSNAKTLEIKRKK</sequence>
<feature type="chain" id="PRO_5040841211" evidence="1">
    <location>
        <begin position="21"/>
        <end position="792"/>
    </location>
</feature>
<dbReference type="AlphaFoldDB" id="A0A9X1UZ72"/>
<evidence type="ECO:0000313" key="3">
    <source>
        <dbReference type="EMBL" id="MCG9972013.1"/>
    </source>
</evidence>
<dbReference type="Pfam" id="PF17389">
    <property type="entry name" value="Bac_rhamnosid6H"/>
    <property type="match status" value="1"/>
</dbReference>
<feature type="domain" description="Alpha-L-rhamnosidase six-hairpin glycosidase" evidence="2">
    <location>
        <begin position="391"/>
        <end position="507"/>
    </location>
</feature>